<dbReference type="SUPFAM" id="SSF46785">
    <property type="entry name" value="Winged helix' DNA-binding domain"/>
    <property type="match status" value="1"/>
</dbReference>
<dbReference type="InterPro" id="IPR036388">
    <property type="entry name" value="WH-like_DNA-bd_sf"/>
</dbReference>
<feature type="region of interest" description="Disordered" evidence="1">
    <location>
        <begin position="1"/>
        <end position="30"/>
    </location>
</feature>
<dbReference type="Proteomes" id="UP000593880">
    <property type="component" value="Chromosome"/>
</dbReference>
<proteinExistence type="predicted"/>
<dbReference type="SMART" id="SM00347">
    <property type="entry name" value="HTH_MARR"/>
    <property type="match status" value="1"/>
</dbReference>
<dbReference type="InterPro" id="IPR036390">
    <property type="entry name" value="WH_DNA-bd_sf"/>
</dbReference>
<dbReference type="PANTHER" id="PTHR33164:SF57">
    <property type="entry name" value="MARR-FAMILY TRANSCRIPTIONAL REGULATOR"/>
    <property type="match status" value="1"/>
</dbReference>
<sequence>MDGHDDASDAESGKPCRLDSKAHHLSSKKAGTAWRHANIGRLLNNAVRRFEARVLELMSDRGHDETRIAHVSLTRNLDVEGTRLTELARRASMSKQAMGELVDQCADLGLVDRIADPTDKRARIVMFTPAGLEWLDAFREAVDIAEQEMRSELGKTAMDAILKGLSVYGAKFDTLDDMD</sequence>
<feature type="compositionally biased region" description="Basic and acidic residues" evidence="1">
    <location>
        <begin position="1"/>
        <end position="22"/>
    </location>
</feature>
<accession>A0ABX6ULZ1</accession>
<feature type="domain" description="HTH marR-type" evidence="2">
    <location>
        <begin position="36"/>
        <end position="170"/>
    </location>
</feature>
<dbReference type="Pfam" id="PF12802">
    <property type="entry name" value="MarR_2"/>
    <property type="match status" value="1"/>
</dbReference>
<dbReference type="Gene3D" id="1.10.10.10">
    <property type="entry name" value="Winged helix-like DNA-binding domain superfamily/Winged helix DNA-binding domain"/>
    <property type="match status" value="1"/>
</dbReference>
<organism evidence="3 4">
    <name type="scientific">Bradyrhizobium guangdongense</name>
    <dbReference type="NCBI Taxonomy" id="1325090"/>
    <lineage>
        <taxon>Bacteria</taxon>
        <taxon>Pseudomonadati</taxon>
        <taxon>Pseudomonadota</taxon>
        <taxon>Alphaproteobacteria</taxon>
        <taxon>Hyphomicrobiales</taxon>
        <taxon>Nitrobacteraceae</taxon>
        <taxon>Bradyrhizobium</taxon>
    </lineage>
</organism>
<evidence type="ECO:0000313" key="3">
    <source>
        <dbReference type="EMBL" id="QOZ62341.1"/>
    </source>
</evidence>
<evidence type="ECO:0000256" key="1">
    <source>
        <dbReference type="SAM" id="MobiDB-lite"/>
    </source>
</evidence>
<evidence type="ECO:0000313" key="4">
    <source>
        <dbReference type="Proteomes" id="UP000593880"/>
    </source>
</evidence>
<keyword evidence="4" id="KW-1185">Reference proteome</keyword>
<protein>
    <submittedName>
        <fullName evidence="3">MarR family transcriptional regulator</fullName>
    </submittedName>
</protein>
<dbReference type="EMBL" id="CP030057">
    <property type="protein sequence ID" value="QOZ62341.1"/>
    <property type="molecule type" value="Genomic_DNA"/>
</dbReference>
<gene>
    <name evidence="3" type="ORF">XH86_29075</name>
</gene>
<evidence type="ECO:0000259" key="2">
    <source>
        <dbReference type="PROSITE" id="PS50995"/>
    </source>
</evidence>
<dbReference type="InterPro" id="IPR000835">
    <property type="entry name" value="HTH_MarR-typ"/>
</dbReference>
<reference evidence="3 4" key="1">
    <citation type="submission" date="2018-06" db="EMBL/GenBank/DDBJ databases">
        <title>Comparative genomics of rhizobia nodulating Arachis hypogaea in China.</title>
        <authorList>
            <person name="Li Y."/>
        </authorList>
    </citation>
    <scope>NUCLEOTIDE SEQUENCE [LARGE SCALE GENOMIC DNA]</scope>
    <source>
        <strain evidence="3 4">CCBAU 51658</strain>
    </source>
</reference>
<name>A0ABX6ULZ1_9BRAD</name>
<dbReference type="PROSITE" id="PS50995">
    <property type="entry name" value="HTH_MARR_2"/>
    <property type="match status" value="1"/>
</dbReference>
<dbReference type="InterPro" id="IPR039422">
    <property type="entry name" value="MarR/SlyA-like"/>
</dbReference>
<dbReference type="PANTHER" id="PTHR33164">
    <property type="entry name" value="TRANSCRIPTIONAL REGULATOR, MARR FAMILY"/>
    <property type="match status" value="1"/>
</dbReference>